<feature type="transmembrane region" description="Helical" evidence="9">
    <location>
        <begin position="442"/>
        <end position="462"/>
    </location>
</feature>
<feature type="transmembrane region" description="Helical" evidence="9">
    <location>
        <begin position="362"/>
        <end position="383"/>
    </location>
</feature>
<evidence type="ECO:0000256" key="3">
    <source>
        <dbReference type="ARBA" id="ARBA00022475"/>
    </source>
</evidence>
<evidence type="ECO:0000256" key="2">
    <source>
        <dbReference type="ARBA" id="ARBA00005346"/>
    </source>
</evidence>
<dbReference type="InterPro" id="IPR003918">
    <property type="entry name" value="NADH_UbQ_OxRdtase"/>
</dbReference>
<keyword evidence="12" id="KW-1185">Reference proteome</keyword>
<evidence type="ECO:0000256" key="8">
    <source>
        <dbReference type="SAM" id="MobiDB-lite"/>
    </source>
</evidence>
<feature type="transmembrane region" description="Helical" evidence="9">
    <location>
        <begin position="335"/>
        <end position="356"/>
    </location>
</feature>
<feature type="domain" description="NADH:quinone oxidoreductase/Mrp antiporter transmembrane" evidence="10">
    <location>
        <begin position="165"/>
        <end position="446"/>
    </location>
</feature>
<feature type="transmembrane region" description="Helical" evidence="9">
    <location>
        <begin position="404"/>
        <end position="422"/>
    </location>
</feature>
<comment type="subcellular location">
    <subcellularLocation>
        <location evidence="1">Cell membrane</location>
        <topology evidence="1">Multi-pass membrane protein</topology>
    </subcellularLocation>
    <subcellularLocation>
        <location evidence="7">Membrane</location>
        <topology evidence="7">Multi-pass membrane protein</topology>
    </subcellularLocation>
</comment>
<protein>
    <submittedName>
        <fullName evidence="11">Na+/H+ antiporter subunit D</fullName>
    </submittedName>
</protein>
<dbReference type="InterPro" id="IPR001750">
    <property type="entry name" value="ND/Mrp_TM"/>
</dbReference>
<feature type="region of interest" description="Disordered" evidence="8">
    <location>
        <begin position="1"/>
        <end position="27"/>
    </location>
</feature>
<evidence type="ECO:0000313" key="12">
    <source>
        <dbReference type="Proteomes" id="UP000265768"/>
    </source>
</evidence>
<comment type="caution">
    <text evidence="11">The sequence shown here is derived from an EMBL/GenBank/DDBJ whole genome shotgun (WGS) entry which is preliminary data.</text>
</comment>
<feature type="transmembrane region" description="Helical" evidence="9">
    <location>
        <begin position="242"/>
        <end position="264"/>
    </location>
</feature>
<feature type="transmembrane region" description="Helical" evidence="9">
    <location>
        <begin position="36"/>
        <end position="55"/>
    </location>
</feature>
<feature type="transmembrane region" description="Helical" evidence="9">
    <location>
        <begin position="62"/>
        <end position="85"/>
    </location>
</feature>
<keyword evidence="4 7" id="KW-0812">Transmembrane</keyword>
<evidence type="ECO:0000256" key="7">
    <source>
        <dbReference type="RuleBase" id="RU000320"/>
    </source>
</evidence>
<feature type="transmembrane region" description="Helical" evidence="9">
    <location>
        <begin position="116"/>
        <end position="133"/>
    </location>
</feature>
<feature type="transmembrane region" description="Helical" evidence="9">
    <location>
        <begin position="276"/>
        <end position="295"/>
    </location>
</feature>
<evidence type="ECO:0000256" key="5">
    <source>
        <dbReference type="ARBA" id="ARBA00022989"/>
    </source>
</evidence>
<dbReference type="OrthoDB" id="9768329at2"/>
<dbReference type="GO" id="GO:0008137">
    <property type="term" value="F:NADH dehydrogenase (ubiquinone) activity"/>
    <property type="evidence" value="ECO:0007669"/>
    <property type="project" value="InterPro"/>
</dbReference>
<name>A0A3A4ATP0_9ACTN</name>
<feature type="compositionally biased region" description="Basic and acidic residues" evidence="8">
    <location>
        <begin position="489"/>
        <end position="501"/>
    </location>
</feature>
<evidence type="ECO:0000256" key="4">
    <source>
        <dbReference type="ARBA" id="ARBA00022692"/>
    </source>
</evidence>
<evidence type="ECO:0000256" key="1">
    <source>
        <dbReference type="ARBA" id="ARBA00004651"/>
    </source>
</evidence>
<keyword evidence="3" id="KW-1003">Cell membrane</keyword>
<dbReference type="Pfam" id="PF00361">
    <property type="entry name" value="Proton_antipo_M"/>
    <property type="match status" value="1"/>
</dbReference>
<dbReference type="PRINTS" id="PR01437">
    <property type="entry name" value="NUOXDRDTASE4"/>
</dbReference>
<organism evidence="11 12">
    <name type="scientific">Bailinhaonella thermotolerans</name>
    <dbReference type="NCBI Taxonomy" id="1070861"/>
    <lineage>
        <taxon>Bacteria</taxon>
        <taxon>Bacillati</taxon>
        <taxon>Actinomycetota</taxon>
        <taxon>Actinomycetes</taxon>
        <taxon>Streptosporangiales</taxon>
        <taxon>Streptosporangiaceae</taxon>
        <taxon>Bailinhaonella</taxon>
    </lineage>
</organism>
<feature type="transmembrane region" description="Helical" evidence="9">
    <location>
        <begin position="91"/>
        <end position="109"/>
    </location>
</feature>
<dbReference type="GO" id="GO:0042773">
    <property type="term" value="P:ATP synthesis coupled electron transport"/>
    <property type="evidence" value="ECO:0007669"/>
    <property type="project" value="InterPro"/>
</dbReference>
<dbReference type="AlphaFoldDB" id="A0A3A4ATP0"/>
<dbReference type="EMBL" id="QZEY01000006">
    <property type="protein sequence ID" value="RJL31665.1"/>
    <property type="molecule type" value="Genomic_DNA"/>
</dbReference>
<dbReference type="PANTHER" id="PTHR42703:SF1">
    <property type="entry name" value="NA(+)_H(+) ANTIPORTER SUBUNIT D1"/>
    <property type="match status" value="1"/>
</dbReference>
<accession>A0A3A4ATP0</accession>
<comment type="similarity">
    <text evidence="2">Belongs to the CPA3 antiporters (TC 2.A.63) subunit D family.</text>
</comment>
<feature type="transmembrane region" description="Helical" evidence="9">
    <location>
        <begin position="307"/>
        <end position="328"/>
    </location>
</feature>
<reference evidence="11 12" key="1">
    <citation type="submission" date="2018-09" db="EMBL/GenBank/DDBJ databases">
        <title>YIM 75507 draft genome.</title>
        <authorList>
            <person name="Tang S."/>
            <person name="Feng Y."/>
        </authorList>
    </citation>
    <scope>NUCLEOTIDE SEQUENCE [LARGE SCALE GENOMIC DNA]</scope>
    <source>
        <strain evidence="11 12">YIM 75507</strain>
    </source>
</reference>
<dbReference type="Proteomes" id="UP000265768">
    <property type="component" value="Unassembled WGS sequence"/>
</dbReference>
<feature type="region of interest" description="Disordered" evidence="8">
    <location>
        <begin position="479"/>
        <end position="506"/>
    </location>
</feature>
<gene>
    <name evidence="11" type="ORF">D5H75_18325</name>
</gene>
<evidence type="ECO:0000313" key="11">
    <source>
        <dbReference type="EMBL" id="RJL31665.1"/>
    </source>
</evidence>
<dbReference type="InterPro" id="IPR050586">
    <property type="entry name" value="CPA3_Na-H_Antiporter_D"/>
</dbReference>
<feature type="transmembrane region" description="Helical" evidence="9">
    <location>
        <begin position="198"/>
        <end position="222"/>
    </location>
</feature>
<feature type="transmembrane region" description="Helical" evidence="9">
    <location>
        <begin position="153"/>
        <end position="186"/>
    </location>
</feature>
<dbReference type="GO" id="GO:0005886">
    <property type="term" value="C:plasma membrane"/>
    <property type="evidence" value="ECO:0007669"/>
    <property type="project" value="UniProtKB-SubCell"/>
</dbReference>
<sequence>MARGPARAAQAHPGVARPPGAGRGRRGRGGAVKVEYLIPLPVVLPLLAAGVKFIIGPRGNRLQGLISVVVTIVTLLTEIALLFAADDRDGPLVLTLGGFSPGVGITMVADRLSAMMLVITSTVVLCILIYSIGQGAVDQGASGPLTVYHPTFLILVAGVSDAFLAGDLFNMFVGFEILLVASYVLITMGGTGPRIRSGATYVIVGMLSSLSFLVSVAMIYAATGTVNMAQLAVRIALLPPDVALVLHVMLITAFAVKAAVFPLSMWLPDSYPTAPAPVTAAFAGLLTKVGVYAIIRAQTLLFPGDRLGLLLMVGAFLTMIVGILGAIVQADLRRMLSFTLVSHIGYMIFGVALGTVDGMSGAIFYAFHHITVQATLFLVTGLIERRGGSTNLGRLGGLARVSPLIGVVYLVPALNLAGIPPMSGFLGKLGLLQAGAIMGTPAAYVLLGAAIATSLLTLYAVSRAWGAAFWRRPRGPVAEPGTVVSSPGPEEHAARSPELRTDTTGLGESSVTAARFPRLMLGSTIALVVMSLAFTPFAGPLIAYADRAATESLRQDAYIHAVFPGIGR</sequence>
<evidence type="ECO:0000259" key="10">
    <source>
        <dbReference type="Pfam" id="PF00361"/>
    </source>
</evidence>
<evidence type="ECO:0000256" key="6">
    <source>
        <dbReference type="ARBA" id="ARBA00023136"/>
    </source>
</evidence>
<keyword evidence="6 9" id="KW-0472">Membrane</keyword>
<evidence type="ECO:0000256" key="9">
    <source>
        <dbReference type="SAM" id="Phobius"/>
    </source>
</evidence>
<keyword evidence="5 9" id="KW-1133">Transmembrane helix</keyword>
<feature type="transmembrane region" description="Helical" evidence="9">
    <location>
        <begin position="525"/>
        <end position="545"/>
    </location>
</feature>
<dbReference type="PANTHER" id="PTHR42703">
    <property type="entry name" value="NADH DEHYDROGENASE"/>
    <property type="match status" value="1"/>
</dbReference>
<proteinExistence type="inferred from homology"/>
<dbReference type="NCBIfam" id="NF009308">
    <property type="entry name" value="PRK12665.1"/>
    <property type="match status" value="1"/>
</dbReference>